<dbReference type="Pfam" id="PF00126">
    <property type="entry name" value="HTH_1"/>
    <property type="match status" value="1"/>
</dbReference>
<dbReference type="RefSeq" id="WP_348387032.1">
    <property type="nucleotide sequence ID" value="NZ_CP134146.1"/>
</dbReference>
<dbReference type="SUPFAM" id="SSF46785">
    <property type="entry name" value="Winged helix' DNA-binding domain"/>
    <property type="match status" value="1"/>
</dbReference>
<dbReference type="Gene3D" id="3.40.190.290">
    <property type="match status" value="1"/>
</dbReference>
<gene>
    <name evidence="6" type="ORF">RI845_15255</name>
</gene>
<evidence type="ECO:0000256" key="4">
    <source>
        <dbReference type="ARBA" id="ARBA00023163"/>
    </source>
</evidence>
<dbReference type="InterPro" id="IPR036388">
    <property type="entry name" value="WH-like_DNA-bd_sf"/>
</dbReference>
<dbReference type="Gene3D" id="1.10.10.10">
    <property type="entry name" value="Winged helix-like DNA-binding domain superfamily/Winged helix DNA-binding domain"/>
    <property type="match status" value="1"/>
</dbReference>
<dbReference type="PANTHER" id="PTHR30537">
    <property type="entry name" value="HTH-TYPE TRANSCRIPTIONAL REGULATOR"/>
    <property type="match status" value="1"/>
</dbReference>
<dbReference type="Proteomes" id="UP001248581">
    <property type="component" value="Chromosome"/>
</dbReference>
<evidence type="ECO:0000313" key="7">
    <source>
        <dbReference type="Proteomes" id="UP001248581"/>
    </source>
</evidence>
<name>A0ABY9TI24_9GAMM</name>
<keyword evidence="7" id="KW-1185">Reference proteome</keyword>
<dbReference type="InterPro" id="IPR058163">
    <property type="entry name" value="LysR-type_TF_proteobact-type"/>
</dbReference>
<evidence type="ECO:0000313" key="6">
    <source>
        <dbReference type="EMBL" id="WNC67873.1"/>
    </source>
</evidence>
<keyword evidence="3" id="KW-0238">DNA-binding</keyword>
<protein>
    <submittedName>
        <fullName evidence="6">LysR family transcriptional regulator</fullName>
    </submittedName>
</protein>
<proteinExistence type="inferred from homology"/>
<dbReference type="InterPro" id="IPR000847">
    <property type="entry name" value="LysR_HTH_N"/>
</dbReference>
<dbReference type="Pfam" id="PF03466">
    <property type="entry name" value="LysR_substrate"/>
    <property type="match status" value="1"/>
</dbReference>
<feature type="domain" description="HTH lysR-type" evidence="5">
    <location>
        <begin position="1"/>
        <end position="58"/>
    </location>
</feature>
<evidence type="ECO:0000259" key="5">
    <source>
        <dbReference type="PROSITE" id="PS50931"/>
    </source>
</evidence>
<dbReference type="SUPFAM" id="SSF53850">
    <property type="entry name" value="Periplasmic binding protein-like II"/>
    <property type="match status" value="1"/>
</dbReference>
<sequence length="298" mass="33604">MNWDDIKIFLQVARTGKLALAARNLNVDSSTVSRRLHYLEKSLEVSLFERGAEGHLLTVEGQQLMQTAKRMEQNLQSSVASLQGINKGDSGNVRLGTTEAFGSFFLATKMREFSNLAPKINVDILTFSRQVNLTRYEADIAINVGKPDKTSMVVSKLCDYRLKLYASNIYLRNHPITKKSDLNQQSWIAYVEHLDFSDQLSHVKDLAPDVVPILKSSSVISQYLAVKSGLGIAVLPCFVADLDPELKPLLDDEIDIVRQFYLMAQADRKRIARVEMLWNFIKKTAKANQLLLMGNKRV</sequence>
<reference evidence="7" key="1">
    <citation type="submission" date="2023-09" db="EMBL/GenBank/DDBJ databases">
        <authorList>
            <person name="Li S."/>
            <person name="Li X."/>
            <person name="Zhang C."/>
            <person name="Zhao Z."/>
        </authorList>
    </citation>
    <scope>NUCLEOTIDE SEQUENCE [LARGE SCALE GENOMIC DNA]</scope>
    <source>
        <strain evidence="7">SQ345</strain>
    </source>
</reference>
<organism evidence="6 7">
    <name type="scientific">Thalassotalea nanhaiensis</name>
    <dbReference type="NCBI Taxonomy" id="3065648"/>
    <lineage>
        <taxon>Bacteria</taxon>
        <taxon>Pseudomonadati</taxon>
        <taxon>Pseudomonadota</taxon>
        <taxon>Gammaproteobacteria</taxon>
        <taxon>Alteromonadales</taxon>
        <taxon>Colwelliaceae</taxon>
        <taxon>Thalassotalea</taxon>
    </lineage>
</organism>
<dbReference type="InterPro" id="IPR005119">
    <property type="entry name" value="LysR_subst-bd"/>
</dbReference>
<comment type="similarity">
    <text evidence="1">Belongs to the LysR transcriptional regulatory family.</text>
</comment>
<dbReference type="PROSITE" id="PS50931">
    <property type="entry name" value="HTH_LYSR"/>
    <property type="match status" value="1"/>
</dbReference>
<evidence type="ECO:0000256" key="1">
    <source>
        <dbReference type="ARBA" id="ARBA00009437"/>
    </source>
</evidence>
<dbReference type="InterPro" id="IPR036390">
    <property type="entry name" value="WH_DNA-bd_sf"/>
</dbReference>
<dbReference type="EMBL" id="CP134146">
    <property type="protein sequence ID" value="WNC67873.1"/>
    <property type="molecule type" value="Genomic_DNA"/>
</dbReference>
<evidence type="ECO:0000256" key="3">
    <source>
        <dbReference type="ARBA" id="ARBA00023125"/>
    </source>
</evidence>
<accession>A0ABY9TI24</accession>
<dbReference type="PANTHER" id="PTHR30537:SF3">
    <property type="entry name" value="TRANSCRIPTIONAL REGULATORY PROTEIN"/>
    <property type="match status" value="1"/>
</dbReference>
<keyword evidence="2" id="KW-0805">Transcription regulation</keyword>
<keyword evidence="4" id="KW-0804">Transcription</keyword>
<evidence type="ECO:0000256" key="2">
    <source>
        <dbReference type="ARBA" id="ARBA00023015"/>
    </source>
</evidence>